<dbReference type="InterPro" id="IPR017825">
    <property type="entry name" value="Lycopene_cyclase_dom"/>
</dbReference>
<sequence>MGILYLLGLLVALTGMVMLDRRFRLFFWQDARRAAIVLVVGVLFFLAWDVSGITAGIFFRGETSFMTGILVATELPLEEVFFLTLLCYLTMNLFEAVARMLAHARPMSGGNAGAGGAARGGVSSGDESSGGVSSGGVTSTGPRPGRRP</sequence>
<keyword evidence="3 9" id="KW-0812">Transmembrane</keyword>
<reference evidence="10 11" key="1">
    <citation type="submission" date="2017-04" db="EMBL/GenBank/DDBJ databases">
        <title>Comparative genome analysis of Subtercola boreus.</title>
        <authorList>
            <person name="Cho Y.-J."/>
            <person name="Cho A."/>
            <person name="Kim O.-S."/>
            <person name="Lee J.-I."/>
        </authorList>
    </citation>
    <scope>NUCLEOTIDE SEQUENCE [LARGE SCALE GENOMIC DNA]</scope>
    <source>
        <strain evidence="10 11">P27479</strain>
    </source>
</reference>
<comment type="pathway">
    <text evidence="2">Carotenoid biosynthesis.</text>
</comment>
<feature type="transmembrane region" description="Helical" evidence="9">
    <location>
        <begin position="6"/>
        <end position="23"/>
    </location>
</feature>
<keyword evidence="7" id="KW-0413">Isomerase</keyword>
<dbReference type="RefSeq" id="WP_116412746.1">
    <property type="nucleotide sequence ID" value="NZ_NBXB01000042.1"/>
</dbReference>
<dbReference type="EMBL" id="NBXB01000042">
    <property type="protein sequence ID" value="RFA12340.1"/>
    <property type="molecule type" value="Genomic_DNA"/>
</dbReference>
<proteinExistence type="predicted"/>
<evidence type="ECO:0000256" key="5">
    <source>
        <dbReference type="ARBA" id="ARBA00022989"/>
    </source>
</evidence>
<evidence type="ECO:0000313" key="10">
    <source>
        <dbReference type="EMBL" id="RFA12340.1"/>
    </source>
</evidence>
<dbReference type="GO" id="GO:0016872">
    <property type="term" value="F:intramolecular lyase activity"/>
    <property type="evidence" value="ECO:0007669"/>
    <property type="project" value="InterPro"/>
</dbReference>
<evidence type="ECO:0000256" key="4">
    <source>
        <dbReference type="ARBA" id="ARBA00022746"/>
    </source>
</evidence>
<dbReference type="OrthoDB" id="4774157at2"/>
<evidence type="ECO:0000256" key="3">
    <source>
        <dbReference type="ARBA" id="ARBA00022692"/>
    </source>
</evidence>
<evidence type="ECO:0000256" key="2">
    <source>
        <dbReference type="ARBA" id="ARBA00004829"/>
    </source>
</evidence>
<evidence type="ECO:0000256" key="7">
    <source>
        <dbReference type="ARBA" id="ARBA00023235"/>
    </source>
</evidence>
<gene>
    <name evidence="10" type="ORF">B7R22_16200</name>
</gene>
<dbReference type="GO" id="GO:0016020">
    <property type="term" value="C:membrane"/>
    <property type="evidence" value="ECO:0007669"/>
    <property type="project" value="UniProtKB-SubCell"/>
</dbReference>
<comment type="subcellular location">
    <subcellularLocation>
        <location evidence="1">Membrane</location>
        <topology evidence="1">Multi-pass membrane protein</topology>
    </subcellularLocation>
</comment>
<comment type="caution">
    <text evidence="10">The sequence shown here is derived from an EMBL/GenBank/DDBJ whole genome shotgun (WGS) entry which is preliminary data.</text>
</comment>
<feature type="transmembrane region" description="Helical" evidence="9">
    <location>
        <begin position="35"/>
        <end position="60"/>
    </location>
</feature>
<dbReference type="GO" id="GO:0016117">
    <property type="term" value="P:carotenoid biosynthetic process"/>
    <property type="evidence" value="ECO:0007669"/>
    <property type="project" value="UniProtKB-KW"/>
</dbReference>
<dbReference type="AlphaFoldDB" id="A0A3E0VS00"/>
<feature type="compositionally biased region" description="Low complexity" evidence="8">
    <location>
        <begin position="124"/>
        <end position="148"/>
    </location>
</feature>
<keyword evidence="6 9" id="KW-0472">Membrane</keyword>
<organism evidence="10 11">
    <name type="scientific">Subtercola boreus</name>
    <dbReference type="NCBI Taxonomy" id="120213"/>
    <lineage>
        <taxon>Bacteria</taxon>
        <taxon>Bacillati</taxon>
        <taxon>Actinomycetota</taxon>
        <taxon>Actinomycetes</taxon>
        <taxon>Micrococcales</taxon>
        <taxon>Microbacteriaceae</taxon>
        <taxon>Subtercola</taxon>
    </lineage>
</organism>
<dbReference type="GO" id="GO:0045436">
    <property type="term" value="F:lycopene beta cyclase activity"/>
    <property type="evidence" value="ECO:0007669"/>
    <property type="project" value="UniProtKB-ARBA"/>
</dbReference>
<feature type="transmembrane region" description="Helical" evidence="9">
    <location>
        <begin position="80"/>
        <end position="98"/>
    </location>
</feature>
<dbReference type="Proteomes" id="UP000256541">
    <property type="component" value="Unassembled WGS sequence"/>
</dbReference>
<keyword evidence="4" id="KW-0125">Carotenoid biosynthesis</keyword>
<protein>
    <submittedName>
        <fullName evidence="10">C50 carotenoid epsilon cyclase</fullName>
    </submittedName>
</protein>
<evidence type="ECO:0000313" key="11">
    <source>
        <dbReference type="Proteomes" id="UP000256541"/>
    </source>
</evidence>
<keyword evidence="5 9" id="KW-1133">Transmembrane helix</keyword>
<dbReference type="NCBIfam" id="TIGR03462">
    <property type="entry name" value="CarR_dom_SF"/>
    <property type="match status" value="1"/>
</dbReference>
<evidence type="ECO:0000256" key="8">
    <source>
        <dbReference type="SAM" id="MobiDB-lite"/>
    </source>
</evidence>
<name>A0A3E0VS00_9MICO</name>
<evidence type="ECO:0000256" key="9">
    <source>
        <dbReference type="SAM" id="Phobius"/>
    </source>
</evidence>
<evidence type="ECO:0000256" key="6">
    <source>
        <dbReference type="ARBA" id="ARBA00023136"/>
    </source>
</evidence>
<accession>A0A3E0VS00</accession>
<feature type="compositionally biased region" description="Gly residues" evidence="8">
    <location>
        <begin position="110"/>
        <end position="123"/>
    </location>
</feature>
<evidence type="ECO:0000256" key="1">
    <source>
        <dbReference type="ARBA" id="ARBA00004141"/>
    </source>
</evidence>
<feature type="region of interest" description="Disordered" evidence="8">
    <location>
        <begin position="109"/>
        <end position="148"/>
    </location>
</feature>